<dbReference type="InterPro" id="IPR000008">
    <property type="entry name" value="C2_dom"/>
</dbReference>
<dbReference type="CDD" id="cd04043">
    <property type="entry name" value="C2_Munc13_fungal"/>
    <property type="match status" value="1"/>
</dbReference>
<dbReference type="PROSITE" id="PS51259">
    <property type="entry name" value="MHD2"/>
    <property type="match status" value="1"/>
</dbReference>
<dbReference type="OrthoDB" id="2015333at2759"/>
<dbReference type="Proteomes" id="UP000694255">
    <property type="component" value="Unassembled WGS sequence"/>
</dbReference>
<reference evidence="4 5" key="1">
    <citation type="journal article" date="2021" name="DNA Res.">
        <title>Genome analysis of Candida subhashii reveals its hybrid nature and dual mitochondrial genome conformations.</title>
        <authorList>
            <person name="Mixao V."/>
            <person name="Hegedusova E."/>
            <person name="Saus E."/>
            <person name="Pryszcz L.P."/>
            <person name="Cillingova A."/>
            <person name="Nosek J."/>
            <person name="Gabaldon T."/>
        </authorList>
    </citation>
    <scope>NUCLEOTIDE SEQUENCE [LARGE SCALE GENOMIC DNA]</scope>
    <source>
        <strain evidence="4 5">CBS 10753</strain>
    </source>
</reference>
<protein>
    <submittedName>
        <fullName evidence="4">Uncharacterized protein</fullName>
    </submittedName>
</protein>
<dbReference type="InterPro" id="IPR014772">
    <property type="entry name" value="Munc13_dom-2"/>
</dbReference>
<dbReference type="PROSITE" id="PS51258">
    <property type="entry name" value="MHD1"/>
    <property type="match status" value="1"/>
</dbReference>
<feature type="domain" description="MHD1" evidence="2">
    <location>
        <begin position="606"/>
        <end position="728"/>
    </location>
</feature>
<feature type="domain" description="C2" evidence="1">
    <location>
        <begin position="805"/>
        <end position="931"/>
    </location>
</feature>
<evidence type="ECO:0000259" key="2">
    <source>
        <dbReference type="PROSITE" id="PS51258"/>
    </source>
</evidence>
<evidence type="ECO:0000313" key="5">
    <source>
        <dbReference type="Proteomes" id="UP000694255"/>
    </source>
</evidence>
<evidence type="ECO:0000313" key="4">
    <source>
        <dbReference type="EMBL" id="KAG7661380.1"/>
    </source>
</evidence>
<dbReference type="PROSITE" id="PS50004">
    <property type="entry name" value="C2"/>
    <property type="match status" value="1"/>
</dbReference>
<organism evidence="4 5">
    <name type="scientific">[Candida] subhashii</name>
    <dbReference type="NCBI Taxonomy" id="561895"/>
    <lineage>
        <taxon>Eukaryota</taxon>
        <taxon>Fungi</taxon>
        <taxon>Dikarya</taxon>
        <taxon>Ascomycota</taxon>
        <taxon>Saccharomycotina</taxon>
        <taxon>Pichiomycetes</taxon>
        <taxon>Debaryomycetaceae</taxon>
        <taxon>Spathaspora</taxon>
    </lineage>
</organism>
<dbReference type="EMBL" id="JAGSYN010000220">
    <property type="protein sequence ID" value="KAG7661380.1"/>
    <property type="molecule type" value="Genomic_DNA"/>
</dbReference>
<dbReference type="SMART" id="SM00239">
    <property type="entry name" value="C2"/>
    <property type="match status" value="1"/>
</dbReference>
<dbReference type="GeneID" id="73471875"/>
<accession>A0A8J5QHA6</accession>
<dbReference type="InterPro" id="IPR014770">
    <property type="entry name" value="Munc13_1"/>
</dbReference>
<dbReference type="RefSeq" id="XP_049261613.1">
    <property type="nucleotide sequence ID" value="XM_049409102.1"/>
</dbReference>
<dbReference type="Pfam" id="PF00168">
    <property type="entry name" value="C2"/>
    <property type="match status" value="1"/>
</dbReference>
<keyword evidence="5" id="KW-1185">Reference proteome</keyword>
<gene>
    <name evidence="4" type="ORF">J8A68_005075</name>
</gene>
<feature type="domain" description="MHD2" evidence="3">
    <location>
        <begin position="1008"/>
        <end position="1149"/>
    </location>
</feature>
<evidence type="ECO:0000259" key="1">
    <source>
        <dbReference type="PROSITE" id="PS50004"/>
    </source>
</evidence>
<comment type="caution">
    <text evidence="4">The sequence shown here is derived from an EMBL/GenBank/DDBJ whole genome shotgun (WGS) entry which is preliminary data.</text>
</comment>
<dbReference type="PANTHER" id="PTHR47263">
    <property type="entry name" value="ADENYLATE CYCLASE ACTIVATION PROTEIN GIT1"/>
    <property type="match status" value="1"/>
</dbReference>
<dbReference type="AlphaFoldDB" id="A0A8J5QHA6"/>
<evidence type="ECO:0000259" key="3">
    <source>
        <dbReference type="PROSITE" id="PS51259"/>
    </source>
</evidence>
<dbReference type="InterPro" id="IPR052811">
    <property type="entry name" value="Glucose_resp_signaling"/>
</dbReference>
<sequence>MSRPSIHSRTTSIASTNIIKTPSPINLVTIDINELYKHVIKVILLEYSNEARFWTPIIEPNVMSNKRASRMSILYDQNLPDSAMKMLNEKLKSVMTNTTIVDEKTRRSLLRLYGELLDPSKEKDLKKVDYLIPKFAACANQELKKIYNYADDELSEIVFSQTRKFIDMLINIVNSTKEKDSAIISKLQDTKQSFTSSKQRTPSTQDQFDGNVKYPKKSYRLTDFNKSSINLLKSLFNVDDIKLQQDVFKYKDISLAKPLHRDIKEFLQSGRNLDTFTSAEARSQCKERQKAMADQLMSKYKIPADSTLLSIPPVPQGEQYYVLPKPEESRSLFFMLAKLIVGLEKQIDYSDPDKPYLGKASLDLISVCARLWLIDFPTRVVAIYTAGHDNNAFMDSPQSDSKKISPINMIATQKVFSVCKKIITDAGMEWEDKDLWAIEDQQGWVSNLAQTYNQIFVSIRENLSLIFNTESKPKFGPLLMFLGDYIESDSLFPKIEESGITKKWEKRLTKFLLKVAGTRYGEYLANLPRDNTLSVIHVFNICDSLVGDIKTLQKRYKNPLLGFLNVSRTVAAITTGMFASDAKVILTHIKNYAAKKGEFIPYGDALEIYQSLSEIRDIHNQVTPAGSKFQFDLEEFFFPFLEAWIEESNEKIRDIVKHALESDAFVPIDLGDDAKKNSNAVLDIFVIIKQYLTTLKKQNWCEEFQLAKVYTTLLKSISNGALFYSEEVTAIIAQDLEPPKELNEDKDLNKASNWLNEVKNVVSNIQNFTRHEPEIVYNFQPRTCIALNNLSAMMNNLTKLEEWLDPESISNSLSTYDPNSKSRYLSHVFTLRIIRGENLRSSETSVGSRVNPYVSLVDFKAKKLIGKTRSLTGATDPDWDEEFEITLPPNTTLELSTLVWDEKFAQHQLCGKAFLELNPRKFKHDGMPQEIYLDLDLQGRLAIEVAVESETHDAIFVMGRAYRALKRSQERAIKLIVEKFSGFIEDCFSRANLKSVCGKGQPSKEEFESAIENLCDYLNMNLSVLKHYLTDEIFMKVMVETWKVVVSRADELLLPKLSKAKINADIVGKGWQSMSSKFATVSLGILGNDAPLTINELETVLGWLNLLASFFHNEGNGPPMEELKTDKYQSLLFIPTLYDQPDEYLIEEVEHLSPAYAQMLSNRNNFDVSEPSSVKQGSRKRSVLRTESILRSKTILANATSKARAQAAEEAKENRADPTTNKILKEDIILRLLIARGRKDFVSQRLNQRAKLAYSMATERLARAAAERRFT</sequence>
<name>A0A8J5QHA6_9ASCO</name>
<proteinExistence type="predicted"/>
<dbReference type="PANTHER" id="PTHR47263:SF1">
    <property type="entry name" value="C2 DOMAIN PROTEIN (AFU_ORTHOLOGUE AFUA_7G02350)"/>
    <property type="match status" value="1"/>
</dbReference>